<dbReference type="GO" id="GO:0003755">
    <property type="term" value="F:peptidyl-prolyl cis-trans isomerase activity"/>
    <property type="evidence" value="ECO:0007669"/>
    <property type="project" value="UniProtKB-KW"/>
</dbReference>
<evidence type="ECO:0000313" key="3">
    <source>
        <dbReference type="EMBL" id="TYB72111.1"/>
    </source>
</evidence>
<reference evidence="3 4" key="1">
    <citation type="submission" date="2019-08" db="EMBL/GenBank/DDBJ databases">
        <title>Genomes of Antarctic Bizionia species.</title>
        <authorList>
            <person name="Bowman J.P."/>
        </authorList>
    </citation>
    <scope>NUCLEOTIDE SEQUENCE [LARGE SCALE GENOMIC DNA]</scope>
    <source>
        <strain evidence="3 4">APA-1</strain>
    </source>
</reference>
<accession>A0A5D0QTT2</accession>
<feature type="domain" description="PpiC" evidence="2">
    <location>
        <begin position="121"/>
        <end position="220"/>
    </location>
</feature>
<keyword evidence="1 3" id="KW-0413">Isomerase</keyword>
<dbReference type="AlphaFoldDB" id="A0A5D0QTT2"/>
<gene>
    <name evidence="3" type="ORF">ES675_13185</name>
</gene>
<dbReference type="PROSITE" id="PS50198">
    <property type="entry name" value="PPIC_PPIASE_2"/>
    <property type="match status" value="2"/>
</dbReference>
<dbReference type="InterPro" id="IPR050245">
    <property type="entry name" value="PrsA_foldase"/>
</dbReference>
<dbReference type="Pfam" id="PF00639">
    <property type="entry name" value="Rotamase"/>
    <property type="match status" value="2"/>
</dbReference>
<dbReference type="InterPro" id="IPR000297">
    <property type="entry name" value="PPIase_PpiC"/>
</dbReference>
<feature type="domain" description="PpiC" evidence="2">
    <location>
        <begin position="225"/>
        <end position="326"/>
    </location>
</feature>
<dbReference type="PANTHER" id="PTHR47245:SF2">
    <property type="entry name" value="PEPTIDYL-PROLYL CIS-TRANS ISOMERASE HP_0175-RELATED"/>
    <property type="match status" value="1"/>
</dbReference>
<evidence type="ECO:0000313" key="4">
    <source>
        <dbReference type="Proteomes" id="UP000324358"/>
    </source>
</evidence>
<name>A0A5D0QTT2_9FLAO</name>
<dbReference type="PANTHER" id="PTHR47245">
    <property type="entry name" value="PEPTIDYLPROLYL ISOMERASE"/>
    <property type="match status" value="1"/>
</dbReference>
<dbReference type="RefSeq" id="WP_066255536.1">
    <property type="nucleotide sequence ID" value="NZ_VSKL01000005.1"/>
</dbReference>
<evidence type="ECO:0000256" key="1">
    <source>
        <dbReference type="PROSITE-ProRule" id="PRU00278"/>
    </source>
</evidence>
<dbReference type="Pfam" id="PF13145">
    <property type="entry name" value="Rotamase_2"/>
    <property type="match status" value="1"/>
</dbReference>
<protein>
    <submittedName>
        <fullName evidence="3">Peptidylprolyl isomerase</fullName>
    </submittedName>
</protein>
<dbReference type="OrthoDB" id="14196at2"/>
<keyword evidence="4" id="KW-1185">Reference proteome</keyword>
<keyword evidence="1" id="KW-0697">Rotamase</keyword>
<organism evidence="3 4">
    <name type="scientific">Bizionia algoritergicola</name>
    <dbReference type="NCBI Taxonomy" id="291187"/>
    <lineage>
        <taxon>Bacteria</taxon>
        <taxon>Pseudomonadati</taxon>
        <taxon>Bacteroidota</taxon>
        <taxon>Flavobacteriia</taxon>
        <taxon>Flavobacteriales</taxon>
        <taxon>Flavobacteriaceae</taxon>
        <taxon>Bizionia</taxon>
    </lineage>
</organism>
<dbReference type="Gene3D" id="3.10.50.40">
    <property type="match status" value="2"/>
</dbReference>
<dbReference type="InterPro" id="IPR046357">
    <property type="entry name" value="PPIase_dom_sf"/>
</dbReference>
<dbReference type="EMBL" id="VSKL01000005">
    <property type="protein sequence ID" value="TYB72111.1"/>
    <property type="molecule type" value="Genomic_DNA"/>
</dbReference>
<sequence length="649" mass="74408">MFRSIYVLICFVVFVTTQGQTTDKSVLFTVADTPVYSEEFIRIFNKNLDLVKDESQKDVDSYLELFINYKLKIKEAQAKGLDTMPTYVRELSNYKSQLAKNYLTNTKVTDALVEEAYYRTANEVKASHVLIRLDENVTPQDTLKAYNDLLKLRDRILKEGFKPVQKEIHNGKTVYAERLGYFSAFKMVYDFENAAYTTKVDDISMPFKTRFGYHIVLVEDARPSRGERTVAHIMINNKRDDKLEDAETRINEIYKKIQQGESFESLAKQFSEDRSSSENGGKLATFGGGQLSSTEFEDVAFSLKNKGDISAPFESGFGWHIIKLIDKSEVADFNTMKSELEARVKRDSRSQLINTSIVNTLKERYNVKDNPEALAYFESIMNEGYFLGSWKLPADFTGTKTLVVIDEKTLTYTDFGQFLFKNQRKATSRKTFDILVRESYDAFLNANLMQYQEENLENESEDFANIVTEYRDGLLLFDLMENEIWNASKTDSVALQAYYKANKNKYNWRKRIDADVASSSNKKVIKNAQKMLEAGQSPEAIKEALNTNGVVDVIFTSGIMDKEHQAVTADMSFEKGISKIYRHDAAYVVANIKDVLPESPKTYEEAKGQIISDYQVVKEKQWLESLEQKYPVQVNESVLKEVKAELKSN</sequence>
<dbReference type="SUPFAM" id="SSF54534">
    <property type="entry name" value="FKBP-like"/>
    <property type="match status" value="2"/>
</dbReference>
<evidence type="ECO:0000259" key="2">
    <source>
        <dbReference type="PROSITE" id="PS50198"/>
    </source>
</evidence>
<comment type="caution">
    <text evidence="3">The sequence shown here is derived from an EMBL/GenBank/DDBJ whole genome shotgun (WGS) entry which is preliminary data.</text>
</comment>
<dbReference type="Proteomes" id="UP000324358">
    <property type="component" value="Unassembled WGS sequence"/>
</dbReference>
<proteinExistence type="predicted"/>